<dbReference type="Proteomes" id="UP000780875">
    <property type="component" value="Unassembled WGS sequence"/>
</dbReference>
<proteinExistence type="predicted"/>
<dbReference type="EMBL" id="JAIQZJ010000001">
    <property type="protein sequence ID" value="MBZ5736922.1"/>
    <property type="molecule type" value="Genomic_DNA"/>
</dbReference>
<organism evidence="1 2">
    <name type="scientific">Nocardioides mangrovi</name>
    <dbReference type="NCBI Taxonomy" id="2874580"/>
    <lineage>
        <taxon>Bacteria</taxon>
        <taxon>Bacillati</taxon>
        <taxon>Actinomycetota</taxon>
        <taxon>Actinomycetes</taxon>
        <taxon>Propionibacteriales</taxon>
        <taxon>Nocardioidaceae</taxon>
        <taxon>Nocardioides</taxon>
    </lineage>
</organism>
<accession>A0ABS7U7X0</accession>
<reference evidence="1 2" key="1">
    <citation type="submission" date="2021-09" db="EMBL/GenBank/DDBJ databases">
        <title>Whole genome sequence of Nocardioides sp. GBK3QG-3.</title>
        <authorList>
            <person name="Tuo L."/>
        </authorList>
    </citation>
    <scope>NUCLEOTIDE SEQUENCE [LARGE SCALE GENOMIC DNA]</scope>
    <source>
        <strain evidence="1 2">GBK3QG-3</strain>
    </source>
</reference>
<name>A0ABS7U7X0_9ACTN</name>
<comment type="caution">
    <text evidence="1">The sequence shown here is derived from an EMBL/GenBank/DDBJ whole genome shotgun (WGS) entry which is preliminary data.</text>
</comment>
<protein>
    <submittedName>
        <fullName evidence="1">Uncharacterized protein</fullName>
    </submittedName>
</protein>
<evidence type="ECO:0000313" key="2">
    <source>
        <dbReference type="Proteomes" id="UP000780875"/>
    </source>
</evidence>
<evidence type="ECO:0000313" key="1">
    <source>
        <dbReference type="EMBL" id="MBZ5736922.1"/>
    </source>
</evidence>
<keyword evidence="2" id="KW-1185">Reference proteome</keyword>
<gene>
    <name evidence="1" type="ORF">K8U61_02015</name>
</gene>
<dbReference type="RefSeq" id="WP_224121290.1">
    <property type="nucleotide sequence ID" value="NZ_JAIQZJ010000001.1"/>
</dbReference>
<sequence>MDANLQVRLETHPEPNVRLDLMLSRPDLGRHTAVELKYLTAGWNGHVDGESFALKNHGAQDIRGYDVVKDIGRLERFAAAGSGWNGVFLAISNDPSFWRPVSHGRATNADAFRIYDGVTLAGVRAWGPHTGVGTMKGREAPIELVGTHGLRWRDYARVGDSPRSTFRALVIEIAGPGRED</sequence>